<accession>A0A447R3P3</accession>
<proteinExistence type="predicted"/>
<dbReference type="GO" id="GO:0016740">
    <property type="term" value="F:transferase activity"/>
    <property type="evidence" value="ECO:0007669"/>
    <property type="project" value="UniProtKB-KW"/>
</dbReference>
<organism evidence="1 2">
    <name type="scientific">Salmonella enterica subsp. arizonae</name>
    <dbReference type="NCBI Taxonomy" id="59203"/>
    <lineage>
        <taxon>Bacteria</taxon>
        <taxon>Pseudomonadati</taxon>
        <taxon>Pseudomonadota</taxon>
        <taxon>Gammaproteobacteria</taxon>
        <taxon>Enterobacterales</taxon>
        <taxon>Enterobacteriaceae</taxon>
        <taxon>Salmonella</taxon>
    </lineage>
</organism>
<sequence>MQFIFHIGNHSCHISESHLRDIVDNKREYIFSTCERFIDFFRNIFTNRSLISEYKEIYNLLCQNKEHPDIKGPFSPRPFSTRDEDCTRWRPLLGYVKLIDASRPETIDKYTVEVLAHQENMSLLKLYYDGILISETECSERCLGFLKETMFNYNTGEITLAALGNDSLTLSEAGGNGRYDAFEQRLIEYLSTLPGASGDDRGAIDQVDSQQPAPIEVFITSQEVKKKICISDIEKNKIGSGSYGTVYLLNGKYVIKVPINEQGVKIDFTSPEHCNCHPERVSKYLNIANDDKNFSRSATMNINGKDVMVLVSKYIQGQEFDIEDDENYNRAEALLESRGVYMHDMNVFGNILVKEGGLFFVDGDQIVPSKEFRHQRRVSLATAQLEEQIKARHMVKLKQAETEGNAEDIEYYSSLITDINELIGEKTRQEDVLN</sequence>
<dbReference type="EMBL" id="LR134156">
    <property type="protein sequence ID" value="VEA76886.1"/>
    <property type="molecule type" value="Genomic_DNA"/>
</dbReference>
<evidence type="ECO:0000313" key="1">
    <source>
        <dbReference type="EMBL" id="VEA76886.1"/>
    </source>
</evidence>
<dbReference type="Proteomes" id="UP000275676">
    <property type="component" value="Chromosome"/>
</dbReference>
<keyword evidence="1" id="KW-0808">Transferase</keyword>
<gene>
    <name evidence="1" type="primary">steC</name>
    <name evidence="1" type="ORF">NCTC10047_02788</name>
</gene>
<dbReference type="EC" id="2.7.-.-" evidence="1"/>
<dbReference type="AlphaFoldDB" id="A0A447R3P3"/>
<name>A0A447R3P3_SALER</name>
<evidence type="ECO:0000313" key="2">
    <source>
        <dbReference type="Proteomes" id="UP000275676"/>
    </source>
</evidence>
<reference evidence="1 2" key="1">
    <citation type="submission" date="2018-12" db="EMBL/GenBank/DDBJ databases">
        <authorList>
            <consortium name="Pathogen Informatics"/>
        </authorList>
    </citation>
    <scope>NUCLEOTIDE SEQUENCE [LARGE SCALE GENOMIC DNA]</scope>
    <source>
        <strain evidence="1 2">NCTC10047</strain>
    </source>
</reference>
<protein>
    <submittedName>
        <fullName evidence="1">Putative inner membrane protein</fullName>
        <ecNumber evidence="1">2.7.-.-</ecNumber>
    </submittedName>
</protein>